<organism evidence="1 2">
    <name type="scientific">Coniosporium uncinatum</name>
    <dbReference type="NCBI Taxonomy" id="93489"/>
    <lineage>
        <taxon>Eukaryota</taxon>
        <taxon>Fungi</taxon>
        <taxon>Dikarya</taxon>
        <taxon>Ascomycota</taxon>
        <taxon>Pezizomycotina</taxon>
        <taxon>Dothideomycetes</taxon>
        <taxon>Dothideomycetes incertae sedis</taxon>
        <taxon>Coniosporium</taxon>
    </lineage>
</organism>
<dbReference type="EMBL" id="JAWDJW010001639">
    <property type="protein sequence ID" value="KAK3078752.1"/>
    <property type="molecule type" value="Genomic_DNA"/>
</dbReference>
<protein>
    <submittedName>
        <fullName evidence="1">Uncharacterized protein</fullName>
    </submittedName>
</protein>
<dbReference type="Proteomes" id="UP001186974">
    <property type="component" value="Unassembled WGS sequence"/>
</dbReference>
<name>A0ACC3DQ50_9PEZI</name>
<evidence type="ECO:0000313" key="1">
    <source>
        <dbReference type="EMBL" id="KAK3078752.1"/>
    </source>
</evidence>
<evidence type="ECO:0000313" key="2">
    <source>
        <dbReference type="Proteomes" id="UP001186974"/>
    </source>
</evidence>
<accession>A0ACC3DQ50</accession>
<gene>
    <name evidence="1" type="ORF">LTS18_006702</name>
</gene>
<comment type="caution">
    <text evidence="1">The sequence shown here is derived from an EMBL/GenBank/DDBJ whole genome shotgun (WGS) entry which is preliminary data.</text>
</comment>
<sequence length="532" mass="59254">QQELDLWAQYHEDFPPPSNRPRGALYIVDRSLDLYAPLLHEFTYQAMIFDLLPIRDGDKVTYRTVISNDQGEDQENNMEISEKDPVWVRYRHMHMQDLAGHLKPDFDKFMKENKHFDTRNQANGPNVNQIKDMLAGLNQFKELKAAYELHINMVTDATKVFGDRKLPDLATLEQTLATGLDEEYKKPKNLADQLVRLLDEPSISHPDRLRLLALFLLHKDGLLRSDIIKLLSHAQLPPQDQDILMNLENLGARATKALKDQKAAPSPLFPRKAAPMAGEEVNGLSRFDTNMKQLLESHFTSSVPQTTFPFTKPHLDGPEGLSASAMPDAAVSAASLRSAKPTWAKTRSTNAMDSAKQRVIVFMAGGATFSEARDCYDTGAKTNRDVVLVTSHMLTPGLFVRQVGDLSADKRRLGIPLEQPPKKAPAHVFEPSEPPRSAPMPRPQQSQPPPPPQKGPEVYRPGGMPKPELPSGPRIERTPPPTAAMGSMSLNGSPNGGYDTHSSPVKGGKEGKLHKDPDKKKRNFLGIKKDKH</sequence>
<proteinExistence type="predicted"/>
<reference evidence="1" key="1">
    <citation type="submission" date="2024-09" db="EMBL/GenBank/DDBJ databases">
        <title>Black Yeasts Isolated from many extreme environments.</title>
        <authorList>
            <person name="Coleine C."/>
            <person name="Stajich J.E."/>
            <person name="Selbmann L."/>
        </authorList>
    </citation>
    <scope>NUCLEOTIDE SEQUENCE</scope>
    <source>
        <strain evidence="1">CCFEE 5737</strain>
    </source>
</reference>
<feature type="non-terminal residue" evidence="1">
    <location>
        <position position="1"/>
    </location>
</feature>
<keyword evidence="2" id="KW-1185">Reference proteome</keyword>